<feature type="transmembrane region" description="Helical" evidence="1">
    <location>
        <begin position="440"/>
        <end position="461"/>
    </location>
</feature>
<evidence type="ECO:0000256" key="1">
    <source>
        <dbReference type="SAM" id="Phobius"/>
    </source>
</evidence>
<feature type="transmembrane region" description="Helical" evidence="1">
    <location>
        <begin position="386"/>
        <end position="404"/>
    </location>
</feature>
<gene>
    <name evidence="2" type="ORF">COS99_03515</name>
</gene>
<proteinExistence type="predicted"/>
<keyword evidence="1" id="KW-0472">Membrane</keyword>
<name>A0A2J0KTM5_9BACT</name>
<dbReference type="Proteomes" id="UP000230052">
    <property type="component" value="Unassembled WGS sequence"/>
</dbReference>
<feature type="transmembrane region" description="Helical" evidence="1">
    <location>
        <begin position="300"/>
        <end position="318"/>
    </location>
</feature>
<sequence length="475" mass="55382">MTSKNKYKSHNILPLFSIGLFVCLIAIWLFYLSFFDISLAKLYNTQSDSFLKSALIKDNALPFDYYLAKAHIAFFQFNNIILFCLLFCLRILFKPNENKTRKFCRKTLLFFIYLLAALIVLTSFTVKWFLLRFNNCLLACLFQMLDGTAYKPSVSRMLSPMLINLIVAIVPRHISVSISNFLMQNSPIMRNISYCETFNTSLMLKYHLVLTLKYHLVFIFLYICLLLLMLLTRHLTKCVYSVHPAVLDYSPVFALLILPWTFLYGGYIYDFPELLFFIVCLIFLIKQQWLLYYLSFSMSILNKETGALLLLYFIALKYRTMPNKKFLKHIIAHASIVCGILSFLAVLYARASGTHVIWQAKEHIAFFLSPHSYFMFCDPYCLGIDIFPQGGNIFLLILISFLIFYKWTKKPLPIRYLLILTLIFIIPLFIVFGAGWEIRILGAIFPPLYLLCLHTVHLLYVEKFLASEISIKTKI</sequence>
<feature type="transmembrane region" description="Helical" evidence="1">
    <location>
        <begin position="212"/>
        <end position="231"/>
    </location>
</feature>
<comment type="caution">
    <text evidence="2">The sequence shown here is derived from an EMBL/GenBank/DDBJ whole genome shotgun (WGS) entry which is preliminary data.</text>
</comment>
<accession>A0A2J0KTM5</accession>
<feature type="transmembrane region" description="Helical" evidence="1">
    <location>
        <begin position="12"/>
        <end position="34"/>
    </location>
</feature>
<keyword evidence="1" id="KW-1133">Transmembrane helix</keyword>
<evidence type="ECO:0000313" key="2">
    <source>
        <dbReference type="EMBL" id="PIU41852.1"/>
    </source>
</evidence>
<feature type="transmembrane region" description="Helical" evidence="1">
    <location>
        <begin position="330"/>
        <end position="349"/>
    </location>
</feature>
<evidence type="ECO:0008006" key="4">
    <source>
        <dbReference type="Google" id="ProtNLM"/>
    </source>
</evidence>
<feature type="transmembrane region" description="Helical" evidence="1">
    <location>
        <begin position="251"/>
        <end position="269"/>
    </location>
</feature>
<dbReference type="AlphaFoldDB" id="A0A2J0KTM5"/>
<feature type="transmembrane region" description="Helical" evidence="1">
    <location>
        <begin position="416"/>
        <end position="434"/>
    </location>
</feature>
<feature type="transmembrane region" description="Helical" evidence="1">
    <location>
        <begin position="72"/>
        <end position="93"/>
    </location>
</feature>
<evidence type="ECO:0000313" key="3">
    <source>
        <dbReference type="Proteomes" id="UP000230052"/>
    </source>
</evidence>
<feature type="transmembrane region" description="Helical" evidence="1">
    <location>
        <begin position="274"/>
        <end position="294"/>
    </location>
</feature>
<organism evidence="2 3">
    <name type="scientific">Candidatus Aquitaenariimonas noxiae</name>
    <dbReference type="NCBI Taxonomy" id="1974741"/>
    <lineage>
        <taxon>Bacteria</taxon>
        <taxon>Pseudomonadati</taxon>
        <taxon>Candidatus Omnitrophota</taxon>
        <taxon>Candidatus Aquitaenariimonas</taxon>
    </lineage>
</organism>
<dbReference type="EMBL" id="PEWV01000032">
    <property type="protein sequence ID" value="PIU41852.1"/>
    <property type="molecule type" value="Genomic_DNA"/>
</dbReference>
<keyword evidence="1" id="KW-0812">Transmembrane</keyword>
<feature type="transmembrane region" description="Helical" evidence="1">
    <location>
        <begin position="108"/>
        <end position="130"/>
    </location>
</feature>
<reference evidence="2 3" key="1">
    <citation type="submission" date="2017-09" db="EMBL/GenBank/DDBJ databases">
        <title>Depth-based differentiation of microbial function through sediment-hosted aquifers and enrichment of novel symbionts in the deep terrestrial subsurface.</title>
        <authorList>
            <person name="Probst A.J."/>
            <person name="Ladd B."/>
            <person name="Jarett J.K."/>
            <person name="Geller-Mcgrath D.E."/>
            <person name="Sieber C.M."/>
            <person name="Emerson J.B."/>
            <person name="Anantharaman K."/>
            <person name="Thomas B.C."/>
            <person name="Malmstrom R."/>
            <person name="Stieglmeier M."/>
            <person name="Klingl A."/>
            <person name="Woyke T."/>
            <person name="Ryan C.M."/>
            <person name="Banfield J.F."/>
        </authorList>
    </citation>
    <scope>NUCLEOTIDE SEQUENCE [LARGE SCALE GENOMIC DNA]</scope>
    <source>
        <strain evidence="2">CG07_land_8_20_14_0_80_42_15</strain>
    </source>
</reference>
<feature type="transmembrane region" description="Helical" evidence="1">
    <location>
        <begin position="161"/>
        <end position="183"/>
    </location>
</feature>
<protein>
    <recommendedName>
        <fullName evidence="4">Glycosyltransferase RgtA/B/C/D-like domain-containing protein</fullName>
    </recommendedName>
</protein>